<dbReference type="InterPro" id="IPR036388">
    <property type="entry name" value="WH-like_DNA-bd_sf"/>
</dbReference>
<name>A0A2I8VN00_9EURY</name>
<accession>A0A2I8VN00</accession>
<dbReference type="Proteomes" id="UP000236584">
    <property type="component" value="Chromosome"/>
</dbReference>
<dbReference type="AlphaFoldDB" id="A0A2I8VN00"/>
<keyword evidence="2" id="KW-0378">Hydrolase</keyword>
<dbReference type="InterPro" id="IPR001279">
    <property type="entry name" value="Metallo-B-lactamas"/>
</dbReference>
<protein>
    <submittedName>
        <fullName evidence="2">MBL fold metallo-hydrolase</fullName>
    </submittedName>
</protein>
<evidence type="ECO:0000313" key="2">
    <source>
        <dbReference type="EMBL" id="AUV83265.1"/>
    </source>
</evidence>
<dbReference type="KEGG" id="srub:C2R22_17790"/>
<dbReference type="PANTHER" id="PTHR23131:SF4">
    <property type="entry name" value="METALLO-BETA-LACTAMASE SUPERFAMILY POTEIN"/>
    <property type="match status" value="1"/>
</dbReference>
<dbReference type="SMART" id="SM00849">
    <property type="entry name" value="Lactamase_B"/>
    <property type="match status" value="1"/>
</dbReference>
<evidence type="ECO:0000313" key="3">
    <source>
        <dbReference type="Proteomes" id="UP000236584"/>
    </source>
</evidence>
<organism evidence="2 3">
    <name type="scientific">Salinigranum rubrum</name>
    <dbReference type="NCBI Taxonomy" id="755307"/>
    <lineage>
        <taxon>Archaea</taxon>
        <taxon>Methanobacteriati</taxon>
        <taxon>Methanobacteriota</taxon>
        <taxon>Stenosarchaea group</taxon>
        <taxon>Halobacteria</taxon>
        <taxon>Halobacteriales</taxon>
        <taxon>Haloferacaceae</taxon>
        <taxon>Salinigranum</taxon>
    </lineage>
</organism>
<sequence>MGVVRVRDGRVGRRGVTRVVGITVGTGSPEGANSAYLLPERGVVVDPGPPGDEAWSALGEGIRAAGCELDAVDHVVVTHWHADHTGLAPRLARAADATIHMHARDAPLLASYEQARAERLERDAAALRRWGVPEATVEAVIEGDTPSPFPAETAVESHVDGDEVAGGRLLHTPGHTAGHAALAFDGHLFVGDCLLPTYTPNVGGSDTRLANPLGAYLASVTRLERRIEECEFHPGHGETLALPDRIDRIRAHHEERTRRVSERVATRERATPWDVASDLFGELRGLHVKFGAGEAAAHLAYLREEGYVAEADGEVAVYEHRRPYEASGE</sequence>
<dbReference type="EMBL" id="CP026309">
    <property type="protein sequence ID" value="AUV83265.1"/>
    <property type="molecule type" value="Genomic_DNA"/>
</dbReference>
<evidence type="ECO:0000259" key="1">
    <source>
        <dbReference type="SMART" id="SM00849"/>
    </source>
</evidence>
<dbReference type="Pfam" id="PF00753">
    <property type="entry name" value="Lactamase_B"/>
    <property type="match status" value="1"/>
</dbReference>
<dbReference type="InterPro" id="IPR050662">
    <property type="entry name" value="Sec-metab_biosynth-thioest"/>
</dbReference>
<dbReference type="SUPFAM" id="SSF56281">
    <property type="entry name" value="Metallo-hydrolase/oxidoreductase"/>
    <property type="match status" value="1"/>
</dbReference>
<dbReference type="Gene3D" id="3.60.15.10">
    <property type="entry name" value="Ribonuclease Z/Hydroxyacylglutathione hydrolase-like"/>
    <property type="match status" value="1"/>
</dbReference>
<dbReference type="OrthoDB" id="205181at2157"/>
<dbReference type="GO" id="GO:0016787">
    <property type="term" value="F:hydrolase activity"/>
    <property type="evidence" value="ECO:0007669"/>
    <property type="project" value="UniProtKB-KW"/>
</dbReference>
<feature type="domain" description="Metallo-beta-lactamase" evidence="1">
    <location>
        <begin position="31"/>
        <end position="236"/>
    </location>
</feature>
<proteinExistence type="predicted"/>
<gene>
    <name evidence="2" type="ORF">C2R22_17790</name>
</gene>
<dbReference type="PANTHER" id="PTHR23131">
    <property type="entry name" value="ENDORIBONUCLEASE LACTB2"/>
    <property type="match status" value="1"/>
</dbReference>
<reference evidence="2 3" key="1">
    <citation type="submission" date="2018-01" db="EMBL/GenBank/DDBJ databases">
        <title>Complete genome sequence of Salinigranum rubrum GX10T, an extremely halophilic archaeon isolated from a marine solar saltern.</title>
        <authorList>
            <person name="Han S."/>
        </authorList>
    </citation>
    <scope>NUCLEOTIDE SEQUENCE [LARGE SCALE GENOMIC DNA]</scope>
    <source>
        <strain evidence="2 3">GX10</strain>
    </source>
</reference>
<dbReference type="Gene3D" id="1.10.10.10">
    <property type="entry name" value="Winged helix-like DNA-binding domain superfamily/Winged helix DNA-binding domain"/>
    <property type="match status" value="1"/>
</dbReference>
<dbReference type="InterPro" id="IPR036866">
    <property type="entry name" value="RibonucZ/Hydroxyglut_hydro"/>
</dbReference>
<keyword evidence="3" id="KW-1185">Reference proteome</keyword>